<dbReference type="PANTHER" id="PTHR45999:SF4">
    <property type="entry name" value="UNC-13-4A, ISOFORM B"/>
    <property type="match status" value="1"/>
</dbReference>
<dbReference type="Proteomes" id="UP001162162">
    <property type="component" value="Unassembled WGS sequence"/>
</dbReference>
<comment type="caution">
    <text evidence="2">The sequence shown here is derived from an EMBL/GenBank/DDBJ whole genome shotgun (WGS) entry which is preliminary data.</text>
</comment>
<protein>
    <submittedName>
        <fullName evidence="2">Uncharacterized protein</fullName>
    </submittedName>
</protein>
<dbReference type="InterPro" id="IPR052095">
    <property type="entry name" value="UNC-13_domain"/>
</dbReference>
<dbReference type="AlphaFoldDB" id="A0AAV8YPD2"/>
<dbReference type="PANTHER" id="PTHR45999">
    <property type="entry name" value="UNC-13-4A, ISOFORM B"/>
    <property type="match status" value="1"/>
</dbReference>
<evidence type="ECO:0000313" key="2">
    <source>
        <dbReference type="EMBL" id="KAJ8953187.1"/>
    </source>
</evidence>
<organism evidence="2 3">
    <name type="scientific">Aromia moschata</name>
    <dbReference type="NCBI Taxonomy" id="1265417"/>
    <lineage>
        <taxon>Eukaryota</taxon>
        <taxon>Metazoa</taxon>
        <taxon>Ecdysozoa</taxon>
        <taxon>Arthropoda</taxon>
        <taxon>Hexapoda</taxon>
        <taxon>Insecta</taxon>
        <taxon>Pterygota</taxon>
        <taxon>Neoptera</taxon>
        <taxon>Endopterygota</taxon>
        <taxon>Coleoptera</taxon>
        <taxon>Polyphaga</taxon>
        <taxon>Cucujiformia</taxon>
        <taxon>Chrysomeloidea</taxon>
        <taxon>Cerambycidae</taxon>
        <taxon>Cerambycinae</taxon>
        <taxon>Callichromatini</taxon>
        <taxon>Aromia</taxon>
    </lineage>
</organism>
<evidence type="ECO:0000313" key="3">
    <source>
        <dbReference type="Proteomes" id="UP001162162"/>
    </source>
</evidence>
<proteinExistence type="predicted"/>
<gene>
    <name evidence="2" type="ORF">NQ318_003223</name>
</gene>
<dbReference type="EMBL" id="JAPWTK010000059">
    <property type="protein sequence ID" value="KAJ8953187.1"/>
    <property type="molecule type" value="Genomic_DNA"/>
</dbReference>
<reference evidence="2" key="1">
    <citation type="journal article" date="2023" name="Insect Mol. Biol.">
        <title>Genome sequencing provides insights into the evolution of gene families encoding plant cell wall-degrading enzymes in longhorned beetles.</title>
        <authorList>
            <person name="Shin N.R."/>
            <person name="Okamura Y."/>
            <person name="Kirsch R."/>
            <person name="Pauchet Y."/>
        </authorList>
    </citation>
    <scope>NUCLEOTIDE SEQUENCE</scope>
    <source>
        <strain evidence="2">AMC_N1</strain>
    </source>
</reference>
<accession>A0AAV8YPD2</accession>
<evidence type="ECO:0000256" key="1">
    <source>
        <dbReference type="ARBA" id="ARBA00022483"/>
    </source>
</evidence>
<name>A0AAV8YPD2_9CUCU</name>
<sequence>MFQKAFWKCCPFNKEIRGEIVATLRKGTPEWFAALKAAVMTSDEFDASFVDFCSEVTNGIPYFSVVFKQIDKLMSDEVVAFLNQNEHPDAAYSRLIFSVYLEVKDLATFNQNLPMGGDHKLLLPRCHEWFEPSVSCWLNVCKGKALQRAEFEGKPRGWAW</sequence>
<dbReference type="GO" id="GO:0006887">
    <property type="term" value="P:exocytosis"/>
    <property type="evidence" value="ECO:0007669"/>
    <property type="project" value="UniProtKB-KW"/>
</dbReference>
<dbReference type="GO" id="GO:0099503">
    <property type="term" value="C:secretory vesicle"/>
    <property type="evidence" value="ECO:0007669"/>
    <property type="project" value="TreeGrafter"/>
</dbReference>
<keyword evidence="3" id="KW-1185">Reference proteome</keyword>
<keyword evidence="1" id="KW-0268">Exocytosis</keyword>